<organism evidence="14 15">
    <name type="scientific">Patiria miniata</name>
    <name type="common">Bat star</name>
    <name type="synonym">Asterina miniata</name>
    <dbReference type="NCBI Taxonomy" id="46514"/>
    <lineage>
        <taxon>Eukaryota</taxon>
        <taxon>Metazoa</taxon>
        <taxon>Echinodermata</taxon>
        <taxon>Eleutherozoa</taxon>
        <taxon>Asterozoa</taxon>
        <taxon>Asteroidea</taxon>
        <taxon>Valvatacea</taxon>
        <taxon>Valvatida</taxon>
        <taxon>Asterinidae</taxon>
        <taxon>Patiria</taxon>
    </lineage>
</organism>
<evidence type="ECO:0000256" key="9">
    <source>
        <dbReference type="ARBA" id="ARBA00022643"/>
    </source>
</evidence>
<dbReference type="PANTHER" id="PTHR10851">
    <property type="entry name" value="PYRIDOXINE-5-PHOSPHATE OXIDASE"/>
    <property type="match status" value="1"/>
</dbReference>
<dbReference type="GeneID" id="119719346"/>
<evidence type="ECO:0000256" key="4">
    <source>
        <dbReference type="ARBA" id="ARBA00005037"/>
    </source>
</evidence>
<dbReference type="InterPro" id="IPR012349">
    <property type="entry name" value="Split_barrel_FMN-bd"/>
</dbReference>
<evidence type="ECO:0000256" key="10">
    <source>
        <dbReference type="ARBA" id="ARBA00023002"/>
    </source>
</evidence>
<dbReference type="HAMAP" id="MF_01629">
    <property type="entry name" value="PdxH"/>
    <property type="match status" value="1"/>
</dbReference>
<feature type="domain" description="Pyridoxamine 5'-phosphate oxidase N-terminal" evidence="12">
    <location>
        <begin position="122"/>
        <end position="231"/>
    </location>
</feature>
<proteinExistence type="inferred from homology"/>
<dbReference type="SUPFAM" id="SSF50475">
    <property type="entry name" value="FMN-binding split barrel"/>
    <property type="match status" value="1"/>
</dbReference>
<dbReference type="NCBIfam" id="TIGR00558">
    <property type="entry name" value="pdxH"/>
    <property type="match status" value="1"/>
</dbReference>
<comment type="subunit">
    <text evidence="6">Homodimer.</text>
</comment>
<evidence type="ECO:0000256" key="7">
    <source>
        <dbReference type="ARBA" id="ARBA00012801"/>
    </source>
</evidence>
<dbReference type="Pfam" id="PF01243">
    <property type="entry name" value="PNPOx_N"/>
    <property type="match status" value="1"/>
</dbReference>
<dbReference type="Pfam" id="PF10590">
    <property type="entry name" value="PNP_phzG_C"/>
    <property type="match status" value="1"/>
</dbReference>
<evidence type="ECO:0000313" key="14">
    <source>
        <dbReference type="EnsemblMetazoa" id="XP_038044692.1"/>
    </source>
</evidence>
<comment type="cofactor">
    <cofactor evidence="1">
        <name>FMN</name>
        <dbReference type="ChEBI" id="CHEBI:58210"/>
    </cofactor>
</comment>
<dbReference type="EC" id="1.4.3.5" evidence="7"/>
<dbReference type="NCBIfam" id="NF004231">
    <property type="entry name" value="PRK05679.1"/>
    <property type="match status" value="1"/>
</dbReference>
<dbReference type="AlphaFoldDB" id="A0A913YZ65"/>
<dbReference type="InterPro" id="IPR011576">
    <property type="entry name" value="Pyridox_Oxase_N"/>
</dbReference>
<comment type="similarity">
    <text evidence="5">Belongs to the pyridoxamine 5'-phosphate oxidase family.</text>
</comment>
<dbReference type="EnsemblMetazoa" id="XM_038188764.1">
    <property type="protein sequence ID" value="XP_038044692.1"/>
    <property type="gene ID" value="LOC119719346"/>
</dbReference>
<dbReference type="InterPro" id="IPR000659">
    <property type="entry name" value="Pyridox_Oxase"/>
</dbReference>
<evidence type="ECO:0000256" key="3">
    <source>
        <dbReference type="ARBA" id="ARBA00004738"/>
    </source>
</evidence>
<dbReference type="FunFam" id="2.30.110.10:FF:000005">
    <property type="entry name" value="NAD(P)H-hydrate epimerase"/>
    <property type="match status" value="1"/>
</dbReference>
<evidence type="ECO:0000256" key="11">
    <source>
        <dbReference type="ARBA" id="ARBA00023096"/>
    </source>
</evidence>
<sequence>MIAADCQLCGSFFSCALVCRFTISTSFRAAHLSKNLRSALRKCVSTSLRSTSLHSRFYSLFSEEDDNMSGIISSTNGIDVAAMRKPYKEGHESFEEGDLVAKKPMAQFAAWFKDATELKSVGEPNAMTVATASKEGRPSARILLMKGYDEKGFKFFTNYESRKGQELRENPYVALCWYWEPLSRSVRVEGRVERLSEDESTEYFHSRPPASQIGAVVSNQSRVIENRAVLTSKDEALKEKYLNTGVTIPKPNYWGGFRVIPEVVEFWQGQSNRLHDRIVFRRPKQDEVIDNKLVYQGEDGWVYERLSP</sequence>
<dbReference type="GO" id="GO:0008615">
    <property type="term" value="P:pyridoxine biosynthetic process"/>
    <property type="evidence" value="ECO:0007669"/>
    <property type="project" value="UniProtKB-KW"/>
</dbReference>
<evidence type="ECO:0000313" key="15">
    <source>
        <dbReference type="Proteomes" id="UP000887568"/>
    </source>
</evidence>
<dbReference type="Proteomes" id="UP000887568">
    <property type="component" value="Unplaced"/>
</dbReference>
<dbReference type="GO" id="GO:0004733">
    <property type="term" value="F:pyridoxamine phosphate oxidase activity"/>
    <property type="evidence" value="ECO:0007669"/>
    <property type="project" value="UniProtKB-EC"/>
</dbReference>
<protein>
    <recommendedName>
        <fullName evidence="7">pyridoxal 5'-phosphate synthase</fullName>
        <ecNumber evidence="7">1.4.3.5</ecNumber>
    </recommendedName>
</protein>
<dbReference type="OrthoDB" id="303614at2759"/>
<dbReference type="InterPro" id="IPR019576">
    <property type="entry name" value="Pyridoxamine_oxidase_dimer_C"/>
</dbReference>
<dbReference type="Gene3D" id="2.30.110.10">
    <property type="entry name" value="Electron Transport, Fmn-binding Protein, Chain A"/>
    <property type="match status" value="1"/>
</dbReference>
<comment type="function">
    <text evidence="2">Catalyzes the oxidation of either pyridoxine 5'-phosphate (PNP) or pyridoxamine 5'-phosphate (PMP) into pyridoxal 5'-phosphate (PLP).</text>
</comment>
<evidence type="ECO:0000256" key="2">
    <source>
        <dbReference type="ARBA" id="ARBA00003691"/>
    </source>
</evidence>
<comment type="pathway">
    <text evidence="3">Cofactor metabolism; pyridoxal 5'-phosphate salvage; pyridoxal 5'-phosphate from pyridoxamine 5'-phosphate: step 1/1.</text>
</comment>
<comment type="pathway">
    <text evidence="4">Cofactor metabolism; pyridoxal 5'-phosphate salvage; pyridoxal 5'-phosphate from pyridoxine 5'-phosphate: step 1/1.</text>
</comment>
<dbReference type="PROSITE" id="PS01064">
    <property type="entry name" value="PYRIDOX_OXIDASE"/>
    <property type="match status" value="1"/>
</dbReference>
<evidence type="ECO:0000259" key="13">
    <source>
        <dbReference type="Pfam" id="PF10590"/>
    </source>
</evidence>
<evidence type="ECO:0000256" key="5">
    <source>
        <dbReference type="ARBA" id="ARBA00007301"/>
    </source>
</evidence>
<keyword evidence="15" id="KW-1185">Reference proteome</keyword>
<evidence type="ECO:0000256" key="6">
    <source>
        <dbReference type="ARBA" id="ARBA00011738"/>
    </source>
</evidence>
<reference evidence="14" key="1">
    <citation type="submission" date="2022-11" db="UniProtKB">
        <authorList>
            <consortium name="EnsemblMetazoa"/>
        </authorList>
    </citation>
    <scope>IDENTIFICATION</scope>
</reference>
<evidence type="ECO:0000256" key="1">
    <source>
        <dbReference type="ARBA" id="ARBA00001917"/>
    </source>
</evidence>
<accession>A0A913YZ65</accession>
<dbReference type="RefSeq" id="XP_038044692.1">
    <property type="nucleotide sequence ID" value="XM_038188764.1"/>
</dbReference>
<keyword evidence="10" id="KW-0560">Oxidoreductase</keyword>
<keyword evidence="8" id="KW-0285">Flavoprotein</keyword>
<feature type="domain" description="Pyridoxine 5'-phosphate oxidase dimerisation C-terminal" evidence="13">
    <location>
        <begin position="254"/>
        <end position="308"/>
    </location>
</feature>
<evidence type="ECO:0000259" key="12">
    <source>
        <dbReference type="Pfam" id="PF01243"/>
    </source>
</evidence>
<dbReference type="InterPro" id="IPR019740">
    <property type="entry name" value="Pyridox_Oxase_CS"/>
</dbReference>
<keyword evidence="9" id="KW-0288">FMN</keyword>
<keyword evidence="11" id="KW-0664">Pyridoxine biosynthesis</keyword>
<evidence type="ECO:0000256" key="8">
    <source>
        <dbReference type="ARBA" id="ARBA00022630"/>
    </source>
</evidence>
<name>A0A913YZ65_PATMI</name>
<dbReference type="PANTHER" id="PTHR10851:SF0">
    <property type="entry name" value="PYRIDOXINE-5'-PHOSPHATE OXIDASE"/>
    <property type="match status" value="1"/>
</dbReference>
<dbReference type="GO" id="GO:0010181">
    <property type="term" value="F:FMN binding"/>
    <property type="evidence" value="ECO:0007669"/>
    <property type="project" value="InterPro"/>
</dbReference>
<dbReference type="OMA" id="LYEANAM"/>